<organism evidence="1 2">
    <name type="scientific">Diversispora epigaea</name>
    <dbReference type="NCBI Taxonomy" id="1348612"/>
    <lineage>
        <taxon>Eukaryota</taxon>
        <taxon>Fungi</taxon>
        <taxon>Fungi incertae sedis</taxon>
        <taxon>Mucoromycota</taxon>
        <taxon>Glomeromycotina</taxon>
        <taxon>Glomeromycetes</taxon>
        <taxon>Diversisporales</taxon>
        <taxon>Diversisporaceae</taxon>
        <taxon>Diversispora</taxon>
    </lineage>
</organism>
<keyword evidence="2" id="KW-1185">Reference proteome</keyword>
<accession>A0A397J428</accession>
<sequence>MSSLLGLFARFSHSTLRTFQPRVFSLTSQKRNKKAEPTKELFSIEDLPPSASKFLEEDLEALRVGFKPALNENDVIPNLSGMNYIIQSILLTNNTYNLNIVPVTNLPAKYNVPHISRETLEKAKFDVGGFQCISDPKVRTFFDKLHDAVFNGLQVVGTDETFTDTLVDDLLRIAELNEWPLKIRNHPPCKLYIGDQHHFSAIPEFLVRRHDHTIIGVVDKHLKNVWPISGFGESQIAVEILACSSENMRLRDFKYTEQTIFAVRVISTYVTFYKTVIPVIYWKELEKGLPKKQSIEIQRWPADNSLRSGFDLAEPDGRRTVLNSLFKISRFLAPRV</sequence>
<reference evidence="1 2" key="1">
    <citation type="submission" date="2018-08" db="EMBL/GenBank/DDBJ databases">
        <title>Genome and evolution of the arbuscular mycorrhizal fungus Diversispora epigaea (formerly Glomus versiforme) and its bacterial endosymbionts.</title>
        <authorList>
            <person name="Sun X."/>
            <person name="Fei Z."/>
            <person name="Harrison M."/>
        </authorList>
    </citation>
    <scope>NUCLEOTIDE SEQUENCE [LARGE SCALE GENOMIC DNA]</scope>
    <source>
        <strain evidence="1 2">IT104</strain>
    </source>
</reference>
<name>A0A397J428_9GLOM</name>
<protein>
    <submittedName>
        <fullName evidence="1">Uncharacterized protein</fullName>
    </submittedName>
</protein>
<dbReference type="AlphaFoldDB" id="A0A397J428"/>
<dbReference type="Proteomes" id="UP000266861">
    <property type="component" value="Unassembled WGS sequence"/>
</dbReference>
<dbReference type="OrthoDB" id="2408098at2759"/>
<evidence type="ECO:0000313" key="1">
    <source>
        <dbReference type="EMBL" id="RHZ80756.1"/>
    </source>
</evidence>
<dbReference type="EMBL" id="PQFF01000123">
    <property type="protein sequence ID" value="RHZ80756.1"/>
    <property type="molecule type" value="Genomic_DNA"/>
</dbReference>
<proteinExistence type="predicted"/>
<evidence type="ECO:0000313" key="2">
    <source>
        <dbReference type="Proteomes" id="UP000266861"/>
    </source>
</evidence>
<comment type="caution">
    <text evidence="1">The sequence shown here is derived from an EMBL/GenBank/DDBJ whole genome shotgun (WGS) entry which is preliminary data.</text>
</comment>
<gene>
    <name evidence="1" type="ORF">Glove_132g70</name>
</gene>